<evidence type="ECO:0000256" key="3">
    <source>
        <dbReference type="ARBA" id="ARBA00012438"/>
    </source>
</evidence>
<dbReference type="RefSeq" id="WP_244074426.1">
    <property type="nucleotide sequence ID" value="NZ_BQNL01000001.1"/>
</dbReference>
<dbReference type="SUPFAM" id="SSF55874">
    <property type="entry name" value="ATPase domain of HSP90 chaperone/DNA topoisomerase II/histidine kinase"/>
    <property type="match status" value="1"/>
</dbReference>
<dbReference type="Proteomes" id="UP001055048">
    <property type="component" value="Unassembled WGS sequence"/>
</dbReference>
<feature type="region of interest" description="Disordered" evidence="13">
    <location>
        <begin position="188"/>
        <end position="207"/>
    </location>
</feature>
<keyword evidence="8 17" id="KW-0418">Kinase</keyword>
<keyword evidence="14" id="KW-1133">Transmembrane helix</keyword>
<dbReference type="Pfam" id="PF00072">
    <property type="entry name" value="Response_reg"/>
    <property type="match status" value="1"/>
</dbReference>
<keyword evidence="6" id="KW-0808">Transferase</keyword>
<dbReference type="EMBL" id="BQNL01000001">
    <property type="protein sequence ID" value="GKH13436.1"/>
    <property type="molecule type" value="Genomic_DNA"/>
</dbReference>
<evidence type="ECO:0000256" key="11">
    <source>
        <dbReference type="ARBA" id="ARBA00023136"/>
    </source>
</evidence>
<dbReference type="InterPro" id="IPR036097">
    <property type="entry name" value="HisK_dim/P_sf"/>
</dbReference>
<keyword evidence="5 12" id="KW-0597">Phosphoprotein</keyword>
<dbReference type="PRINTS" id="PR00344">
    <property type="entry name" value="BCTRLSENSOR"/>
</dbReference>
<dbReference type="InterPro" id="IPR001789">
    <property type="entry name" value="Sig_transdc_resp-reg_receiver"/>
</dbReference>
<accession>A0AA37JWI7</accession>
<dbReference type="SUPFAM" id="SSF47226">
    <property type="entry name" value="Histidine-containing phosphotransfer domain, HPT domain"/>
    <property type="match status" value="1"/>
</dbReference>
<dbReference type="SUPFAM" id="SSF52172">
    <property type="entry name" value="CheY-like"/>
    <property type="match status" value="1"/>
</dbReference>
<dbReference type="CDD" id="cd16922">
    <property type="entry name" value="HATPase_EvgS-ArcB-TorS-like"/>
    <property type="match status" value="1"/>
</dbReference>
<organism evidence="17 18">
    <name type="scientific">Bacteroides uniformis</name>
    <dbReference type="NCBI Taxonomy" id="820"/>
    <lineage>
        <taxon>Bacteria</taxon>
        <taxon>Pseudomonadati</taxon>
        <taxon>Bacteroidota</taxon>
        <taxon>Bacteroidia</taxon>
        <taxon>Bacteroidales</taxon>
        <taxon>Bacteroidaceae</taxon>
        <taxon>Bacteroides</taxon>
    </lineage>
</organism>
<evidence type="ECO:0000256" key="9">
    <source>
        <dbReference type="ARBA" id="ARBA00022840"/>
    </source>
</evidence>
<dbReference type="GO" id="GO:0005886">
    <property type="term" value="C:plasma membrane"/>
    <property type="evidence" value="ECO:0007669"/>
    <property type="project" value="UniProtKB-SubCell"/>
</dbReference>
<dbReference type="InterPro" id="IPR004358">
    <property type="entry name" value="Sig_transdc_His_kin-like_C"/>
</dbReference>
<dbReference type="GO" id="GO:0009927">
    <property type="term" value="F:histidine phosphotransfer kinase activity"/>
    <property type="evidence" value="ECO:0007669"/>
    <property type="project" value="TreeGrafter"/>
</dbReference>
<dbReference type="GO" id="GO:0005524">
    <property type="term" value="F:ATP binding"/>
    <property type="evidence" value="ECO:0007669"/>
    <property type="project" value="UniProtKB-KW"/>
</dbReference>
<evidence type="ECO:0000256" key="13">
    <source>
        <dbReference type="SAM" id="MobiDB-lite"/>
    </source>
</evidence>
<dbReference type="InterPro" id="IPR003661">
    <property type="entry name" value="HisK_dim/P_dom"/>
</dbReference>
<evidence type="ECO:0000256" key="5">
    <source>
        <dbReference type="ARBA" id="ARBA00022553"/>
    </source>
</evidence>
<keyword evidence="14" id="KW-0812">Transmembrane</keyword>
<keyword evidence="4" id="KW-1003">Cell membrane</keyword>
<dbReference type="EC" id="2.7.13.3" evidence="3"/>
<keyword evidence="9" id="KW-0067">ATP-binding</keyword>
<dbReference type="InterPro" id="IPR036641">
    <property type="entry name" value="HPT_dom_sf"/>
</dbReference>
<evidence type="ECO:0000259" key="16">
    <source>
        <dbReference type="PROSITE" id="PS50110"/>
    </source>
</evidence>
<keyword evidence="7" id="KW-0547">Nucleotide-binding</keyword>
<dbReference type="AlphaFoldDB" id="A0AA37JWI7"/>
<dbReference type="SMART" id="SM00388">
    <property type="entry name" value="HisKA"/>
    <property type="match status" value="1"/>
</dbReference>
<keyword evidence="10" id="KW-0902">Two-component regulatory system</keyword>
<comment type="catalytic activity">
    <reaction evidence="1">
        <text>ATP + protein L-histidine = ADP + protein N-phospho-L-histidine.</text>
        <dbReference type="EC" id="2.7.13.3"/>
    </reaction>
</comment>
<keyword evidence="11 14" id="KW-0472">Membrane</keyword>
<dbReference type="InterPro" id="IPR005467">
    <property type="entry name" value="His_kinase_dom"/>
</dbReference>
<comment type="caution">
    <text evidence="17">The sequence shown here is derived from an EMBL/GenBank/DDBJ whole genome shotgun (WGS) entry which is preliminary data.</text>
</comment>
<evidence type="ECO:0000256" key="8">
    <source>
        <dbReference type="ARBA" id="ARBA00022777"/>
    </source>
</evidence>
<dbReference type="InterPro" id="IPR011006">
    <property type="entry name" value="CheY-like_superfamily"/>
</dbReference>
<feature type="domain" description="Histidine kinase" evidence="15">
    <location>
        <begin position="337"/>
        <end position="550"/>
    </location>
</feature>
<evidence type="ECO:0000256" key="1">
    <source>
        <dbReference type="ARBA" id="ARBA00000085"/>
    </source>
</evidence>
<protein>
    <recommendedName>
        <fullName evidence="3">histidine kinase</fullName>
        <ecNumber evidence="3">2.7.13.3</ecNumber>
    </recommendedName>
</protein>
<dbReference type="InterPro" id="IPR036890">
    <property type="entry name" value="HATPase_C_sf"/>
</dbReference>
<comment type="subcellular location">
    <subcellularLocation>
        <location evidence="2">Cell membrane</location>
    </subcellularLocation>
</comment>
<dbReference type="Gene3D" id="3.40.50.2300">
    <property type="match status" value="1"/>
</dbReference>
<sequence length="804" mass="90460">MMIQVGLKLKILAGYLVLVSFFAFIIYLIHEERDKKSAMERQETCWQRERQLVNRAFASLLDLTATGELVAGWTEDDHAAYRKKRKEAAALLQGLKAGQSDSLQRECLDSICSLLTEKEKQMAALLHLLENMPDAGEIVHRKIPATTSQGRKDTARQTETPAVQTGEMKRKGFWDIFRKREKKSAYALQREEARKEPVSATTSPARTSGMKSAALLHSIESEIDNALHRYERTLSVRMDSLRLHNRMLNDRISLLVRNFEKMESDAFRREICWQQETRTRAFRLIAGIGIGAFLLVIILYMTVYRDVNRQHKIRMELEASNRKNEELSQSRQNILLTVSHDLCAPLNTINGYAELMPEEKDEAQRSRYAKNILDASRHVIGLADNLLYYYRLEAGKEQPDKETFHPGRVIENVLQPFRTLADRKGLGLTVETEGVNTMVEGDRIRLTQILNNLLANAVKFTPAGYVHVGVRYADGLLHFFVRDTGTGISEDRQKNLFRPFERLDTGNPQPGFGLGLSITARLASLLGGSISVESRSGHGSTFEVCLPMPEAGGQETTDVQRVGYARLSGLKAVLIDDDRMQADMTRRMLARGGVMCDCCHDIKELAELLRGRRYDLLLTDMRMPETDGYRVLALLRNSNLGQSKDLPVLAVTARTDGETGQLKKDGFAGFLHKPFSMDELLAAVAECTDGRTAQRKGPDFTALLDGEDDRKEILEMFVQDAERTTAGLRKAIEAEDYPVIAALIHKGAPLWETIRIDIPAAKLERLASLVPEAWDEAAVVEVWKLVTAIEEAVEKAGRLKGEME</sequence>
<dbReference type="FunFam" id="3.30.565.10:FF:000023">
    <property type="entry name" value="PAS domain-containing sensor histidine kinase"/>
    <property type="match status" value="1"/>
</dbReference>
<evidence type="ECO:0000256" key="12">
    <source>
        <dbReference type="PROSITE-ProRule" id="PRU00169"/>
    </source>
</evidence>
<evidence type="ECO:0000256" key="4">
    <source>
        <dbReference type="ARBA" id="ARBA00022475"/>
    </source>
</evidence>
<feature type="transmembrane region" description="Helical" evidence="14">
    <location>
        <begin position="12"/>
        <end position="29"/>
    </location>
</feature>
<proteinExistence type="predicted"/>
<gene>
    <name evidence="17" type="ORF">CE91St12_16460</name>
</gene>
<dbReference type="GO" id="GO:0000155">
    <property type="term" value="F:phosphorelay sensor kinase activity"/>
    <property type="evidence" value="ECO:0007669"/>
    <property type="project" value="InterPro"/>
</dbReference>
<reference evidence="17" key="1">
    <citation type="submission" date="2022-01" db="EMBL/GenBank/DDBJ databases">
        <title>Novel bile acid biosynthetic pathways are enriched in the microbiome of centenarians.</title>
        <authorList>
            <person name="Sato Y."/>
            <person name="Atarashi K."/>
            <person name="Plichta R.D."/>
            <person name="Arai Y."/>
            <person name="Sasajima S."/>
            <person name="Kearney M.S."/>
            <person name="Suda W."/>
            <person name="Takeshita K."/>
            <person name="Sasaki T."/>
            <person name="Okamoto S."/>
            <person name="Skelly N.A."/>
            <person name="Okamura Y."/>
            <person name="Vlamakis H."/>
            <person name="Li Y."/>
            <person name="Tanoue T."/>
            <person name="Takei H."/>
            <person name="Nittono H."/>
            <person name="Narushima S."/>
            <person name="Irie J."/>
            <person name="Itoh H."/>
            <person name="Moriya K."/>
            <person name="Sugiura Y."/>
            <person name="Suematsu M."/>
            <person name="Moritoki N."/>
            <person name="Shibata S."/>
            <person name="Littman R.D."/>
            <person name="Fischbach A.M."/>
            <person name="Uwamino Y."/>
            <person name="Inoue T."/>
            <person name="Honda A."/>
            <person name="Hattori M."/>
            <person name="Murai T."/>
            <person name="Xavier J.R."/>
            <person name="Hirose N."/>
            <person name="Honda K."/>
        </authorList>
    </citation>
    <scope>NUCLEOTIDE SEQUENCE</scope>
    <source>
        <strain evidence="17">CE91-St12</strain>
    </source>
</reference>
<feature type="domain" description="Response regulatory" evidence="16">
    <location>
        <begin position="571"/>
        <end position="688"/>
    </location>
</feature>
<dbReference type="SMART" id="SM00448">
    <property type="entry name" value="REC"/>
    <property type="match status" value="1"/>
</dbReference>
<dbReference type="Gene3D" id="3.30.565.10">
    <property type="entry name" value="Histidine kinase-like ATPase, C-terminal domain"/>
    <property type="match status" value="1"/>
</dbReference>
<dbReference type="Pfam" id="PF00512">
    <property type="entry name" value="HisKA"/>
    <property type="match status" value="1"/>
</dbReference>
<evidence type="ECO:0000313" key="18">
    <source>
        <dbReference type="Proteomes" id="UP001055048"/>
    </source>
</evidence>
<evidence type="ECO:0000256" key="7">
    <source>
        <dbReference type="ARBA" id="ARBA00022741"/>
    </source>
</evidence>
<dbReference type="PANTHER" id="PTHR43047:SF72">
    <property type="entry name" value="OSMOSENSING HISTIDINE PROTEIN KINASE SLN1"/>
    <property type="match status" value="1"/>
</dbReference>
<evidence type="ECO:0000259" key="15">
    <source>
        <dbReference type="PROSITE" id="PS50109"/>
    </source>
</evidence>
<evidence type="ECO:0000256" key="10">
    <source>
        <dbReference type="ARBA" id="ARBA00023012"/>
    </source>
</evidence>
<dbReference type="SUPFAM" id="SSF47384">
    <property type="entry name" value="Homodimeric domain of signal transducing histidine kinase"/>
    <property type="match status" value="1"/>
</dbReference>
<evidence type="ECO:0000256" key="14">
    <source>
        <dbReference type="SAM" id="Phobius"/>
    </source>
</evidence>
<evidence type="ECO:0000256" key="2">
    <source>
        <dbReference type="ARBA" id="ARBA00004236"/>
    </source>
</evidence>
<feature type="modified residue" description="4-aspartylphosphate" evidence="12">
    <location>
        <position position="620"/>
    </location>
</feature>
<dbReference type="PANTHER" id="PTHR43047">
    <property type="entry name" value="TWO-COMPONENT HISTIDINE PROTEIN KINASE"/>
    <property type="match status" value="1"/>
</dbReference>
<dbReference type="Pfam" id="PF02518">
    <property type="entry name" value="HATPase_c"/>
    <property type="match status" value="1"/>
</dbReference>
<feature type="transmembrane region" description="Helical" evidence="14">
    <location>
        <begin position="284"/>
        <end position="304"/>
    </location>
</feature>
<dbReference type="SMART" id="SM00387">
    <property type="entry name" value="HATPase_c"/>
    <property type="match status" value="1"/>
</dbReference>
<evidence type="ECO:0000256" key="6">
    <source>
        <dbReference type="ARBA" id="ARBA00022679"/>
    </source>
</evidence>
<evidence type="ECO:0000313" key="17">
    <source>
        <dbReference type="EMBL" id="GKH13436.1"/>
    </source>
</evidence>
<dbReference type="PROSITE" id="PS50109">
    <property type="entry name" value="HIS_KIN"/>
    <property type="match status" value="1"/>
</dbReference>
<name>A0AA37JWI7_BACUN</name>
<dbReference type="Gene3D" id="1.10.287.130">
    <property type="match status" value="1"/>
</dbReference>
<dbReference type="PROSITE" id="PS50110">
    <property type="entry name" value="RESPONSE_REGULATORY"/>
    <property type="match status" value="1"/>
</dbReference>
<dbReference type="CDD" id="cd00082">
    <property type="entry name" value="HisKA"/>
    <property type="match status" value="1"/>
</dbReference>
<dbReference type="InterPro" id="IPR003594">
    <property type="entry name" value="HATPase_dom"/>
</dbReference>